<dbReference type="Gene3D" id="3.40.50.2300">
    <property type="match status" value="1"/>
</dbReference>
<feature type="domain" description="Response regulatory" evidence="8">
    <location>
        <begin position="489"/>
        <end position="606"/>
    </location>
</feature>
<evidence type="ECO:0000313" key="10">
    <source>
        <dbReference type="Proteomes" id="UP001239909"/>
    </source>
</evidence>
<feature type="modified residue" description="4-aspartylphosphate" evidence="6">
    <location>
        <position position="538"/>
    </location>
</feature>
<dbReference type="InterPro" id="IPR001789">
    <property type="entry name" value="Sig_transdc_resp-reg_receiver"/>
</dbReference>
<accession>A0ABQ6LN94</accession>
<dbReference type="InterPro" id="IPR003661">
    <property type="entry name" value="HisK_dim/P_dom"/>
</dbReference>
<dbReference type="Gene3D" id="1.10.287.130">
    <property type="match status" value="1"/>
</dbReference>
<organism evidence="9 10">
    <name type="scientific">Paralimibaculum aggregatum</name>
    <dbReference type="NCBI Taxonomy" id="3036245"/>
    <lineage>
        <taxon>Bacteria</taxon>
        <taxon>Pseudomonadati</taxon>
        <taxon>Pseudomonadota</taxon>
        <taxon>Alphaproteobacteria</taxon>
        <taxon>Rhodobacterales</taxon>
        <taxon>Paracoccaceae</taxon>
        <taxon>Paralimibaculum</taxon>
    </lineage>
</organism>
<dbReference type="InterPro" id="IPR003594">
    <property type="entry name" value="HATPase_dom"/>
</dbReference>
<evidence type="ECO:0000256" key="4">
    <source>
        <dbReference type="ARBA" id="ARBA00022679"/>
    </source>
</evidence>
<evidence type="ECO:0000256" key="3">
    <source>
        <dbReference type="ARBA" id="ARBA00022553"/>
    </source>
</evidence>
<dbReference type="PRINTS" id="PR00344">
    <property type="entry name" value="BCTRLSENSOR"/>
</dbReference>
<dbReference type="InterPro" id="IPR036890">
    <property type="entry name" value="HATPase_C_sf"/>
</dbReference>
<gene>
    <name evidence="9" type="ORF">LNKW23_18910</name>
</gene>
<dbReference type="SUPFAM" id="SSF55785">
    <property type="entry name" value="PYP-like sensor domain (PAS domain)"/>
    <property type="match status" value="1"/>
</dbReference>
<proteinExistence type="predicted"/>
<protein>
    <recommendedName>
        <fullName evidence="2">histidine kinase</fullName>
        <ecNumber evidence="2">2.7.13.3</ecNumber>
    </recommendedName>
</protein>
<keyword evidence="5" id="KW-0418">Kinase</keyword>
<keyword evidence="3 6" id="KW-0597">Phosphoprotein</keyword>
<dbReference type="EC" id="2.7.13.3" evidence="2"/>
<keyword evidence="4" id="KW-0808">Transferase</keyword>
<dbReference type="InterPro" id="IPR000014">
    <property type="entry name" value="PAS"/>
</dbReference>
<dbReference type="Pfam" id="PF02518">
    <property type="entry name" value="HATPase_c"/>
    <property type="match status" value="1"/>
</dbReference>
<dbReference type="SMART" id="SM00387">
    <property type="entry name" value="HATPase_c"/>
    <property type="match status" value="1"/>
</dbReference>
<dbReference type="SUPFAM" id="SSF55874">
    <property type="entry name" value="ATPase domain of HSP90 chaperone/DNA topoisomerase II/histidine kinase"/>
    <property type="match status" value="1"/>
</dbReference>
<evidence type="ECO:0000313" key="9">
    <source>
        <dbReference type="EMBL" id="GMG82678.1"/>
    </source>
</evidence>
<dbReference type="SMART" id="SM00388">
    <property type="entry name" value="HisKA"/>
    <property type="match status" value="1"/>
</dbReference>
<dbReference type="Gene3D" id="3.30.450.20">
    <property type="entry name" value="PAS domain"/>
    <property type="match status" value="1"/>
</dbReference>
<dbReference type="InterPro" id="IPR036097">
    <property type="entry name" value="HisK_dim/P_sf"/>
</dbReference>
<evidence type="ECO:0000256" key="1">
    <source>
        <dbReference type="ARBA" id="ARBA00000085"/>
    </source>
</evidence>
<evidence type="ECO:0000256" key="2">
    <source>
        <dbReference type="ARBA" id="ARBA00012438"/>
    </source>
</evidence>
<dbReference type="InterPro" id="IPR005467">
    <property type="entry name" value="His_kinase_dom"/>
</dbReference>
<comment type="caution">
    <text evidence="9">The sequence shown here is derived from an EMBL/GenBank/DDBJ whole genome shotgun (WGS) entry which is preliminary data.</text>
</comment>
<dbReference type="Pfam" id="PF00072">
    <property type="entry name" value="Response_reg"/>
    <property type="match status" value="1"/>
</dbReference>
<dbReference type="SUPFAM" id="SSF52172">
    <property type="entry name" value="CheY-like"/>
    <property type="match status" value="1"/>
</dbReference>
<dbReference type="CDD" id="cd00156">
    <property type="entry name" value="REC"/>
    <property type="match status" value="1"/>
</dbReference>
<dbReference type="Pfam" id="PF00512">
    <property type="entry name" value="HisKA"/>
    <property type="match status" value="1"/>
</dbReference>
<dbReference type="PROSITE" id="PS50109">
    <property type="entry name" value="HIS_KIN"/>
    <property type="match status" value="1"/>
</dbReference>
<evidence type="ECO:0000259" key="7">
    <source>
        <dbReference type="PROSITE" id="PS50109"/>
    </source>
</evidence>
<comment type="catalytic activity">
    <reaction evidence="1">
        <text>ATP + protein L-histidine = ADP + protein N-phospho-L-histidine.</text>
        <dbReference type="EC" id="2.7.13.3"/>
    </reaction>
</comment>
<sequence>MITLDIALLGAIERPLWLISPDDGSVLWANPAALRAWEVAALEDAPVAALVAAVPEEFVAEARGAAGAAAPQGLQNRWPVRAEDGEIAHLPAEAWAVTVDDRPALLVMLPQAPRAAADAELLALVQRSPVPASVFSADGRLLRCNPAAEALYGALAPALVARFEDPADHARLVEELDGAGRAVVIARMRRVGGTARWQRVDAVKARDADSGAEVIDVVEADVDELCQAREAEAARAEEAVISRDARTDFLSTMSHEIRNHLTGVVGLSGLLVSRLPSGPERELAEQLVRSGRTLEHIASQMLDLSRIEAGGLALEAVEFRPFNLVDAAQETHAHTAAARGLDFVAEAGEGANIARIGDEHRISQIIDNLVGNAIRFTEAGAVTVRIWGLADQPLSIEVADTGIGIAPEQQAAIFEPYAQAGADIARRFGGSGLGLHIVRDLVASMNGVLQLDSAPGAGSTFTVRLPLPLAVAKPGEPLREAPRLPPGLRVLTVEPARLDRGVLELFLSTQRANVTAVASVHSALAKLAAERFDLVILDDDVAGAESANVLASLRFAEADGRAASVILVGTRGPGEARRRAARPGFDGYVGKPLRLEELTTCILRVTEDAADRRALGGPRLVDRGSR</sequence>
<evidence type="ECO:0000256" key="6">
    <source>
        <dbReference type="PROSITE-ProRule" id="PRU00169"/>
    </source>
</evidence>
<dbReference type="CDD" id="cd00082">
    <property type="entry name" value="HisKA"/>
    <property type="match status" value="1"/>
</dbReference>
<dbReference type="SMART" id="SM00448">
    <property type="entry name" value="REC"/>
    <property type="match status" value="1"/>
</dbReference>
<dbReference type="InterPro" id="IPR004358">
    <property type="entry name" value="Sig_transdc_His_kin-like_C"/>
</dbReference>
<dbReference type="InterPro" id="IPR035965">
    <property type="entry name" value="PAS-like_dom_sf"/>
</dbReference>
<dbReference type="Proteomes" id="UP001239909">
    <property type="component" value="Unassembled WGS sequence"/>
</dbReference>
<feature type="domain" description="Histidine kinase" evidence="7">
    <location>
        <begin position="252"/>
        <end position="469"/>
    </location>
</feature>
<dbReference type="PROSITE" id="PS50110">
    <property type="entry name" value="RESPONSE_REGULATORY"/>
    <property type="match status" value="1"/>
</dbReference>
<dbReference type="InterPro" id="IPR011006">
    <property type="entry name" value="CheY-like_superfamily"/>
</dbReference>
<name>A0ABQ6LN94_9RHOB</name>
<dbReference type="CDD" id="cd00130">
    <property type="entry name" value="PAS"/>
    <property type="match status" value="1"/>
</dbReference>
<dbReference type="EMBL" id="BSYI01000012">
    <property type="protein sequence ID" value="GMG82678.1"/>
    <property type="molecule type" value="Genomic_DNA"/>
</dbReference>
<evidence type="ECO:0000259" key="8">
    <source>
        <dbReference type="PROSITE" id="PS50110"/>
    </source>
</evidence>
<dbReference type="PANTHER" id="PTHR43047">
    <property type="entry name" value="TWO-COMPONENT HISTIDINE PROTEIN KINASE"/>
    <property type="match status" value="1"/>
</dbReference>
<dbReference type="CDD" id="cd16922">
    <property type="entry name" value="HATPase_EvgS-ArcB-TorS-like"/>
    <property type="match status" value="1"/>
</dbReference>
<dbReference type="RefSeq" id="WP_285671466.1">
    <property type="nucleotide sequence ID" value="NZ_BSYI01000012.1"/>
</dbReference>
<dbReference type="SUPFAM" id="SSF47384">
    <property type="entry name" value="Homodimeric domain of signal transducing histidine kinase"/>
    <property type="match status" value="1"/>
</dbReference>
<reference evidence="9 10" key="1">
    <citation type="submission" date="2023-04" db="EMBL/GenBank/DDBJ databases">
        <title>Marinoamorphus aggregata gen. nov., sp. Nov., isolate from tissue of brittle star Ophioplocus japonicus.</title>
        <authorList>
            <person name="Kawano K."/>
            <person name="Sawayama S."/>
            <person name="Nakagawa S."/>
        </authorList>
    </citation>
    <scope>NUCLEOTIDE SEQUENCE [LARGE SCALE GENOMIC DNA]</scope>
    <source>
        <strain evidence="9 10">NKW23</strain>
    </source>
</reference>
<dbReference type="Gene3D" id="3.30.565.10">
    <property type="entry name" value="Histidine kinase-like ATPase, C-terminal domain"/>
    <property type="match status" value="1"/>
</dbReference>
<evidence type="ECO:0000256" key="5">
    <source>
        <dbReference type="ARBA" id="ARBA00022777"/>
    </source>
</evidence>
<keyword evidence="10" id="KW-1185">Reference proteome</keyword>